<keyword evidence="3" id="KW-1185">Reference proteome</keyword>
<protein>
    <recommendedName>
        <fullName evidence="1">CID domain-containing protein</fullName>
    </recommendedName>
</protein>
<dbReference type="GeneID" id="68094599"/>
<organism evidence="2 3">
    <name type="scientific">Naegleria lovaniensis</name>
    <name type="common">Amoeba</name>
    <dbReference type="NCBI Taxonomy" id="51637"/>
    <lineage>
        <taxon>Eukaryota</taxon>
        <taxon>Discoba</taxon>
        <taxon>Heterolobosea</taxon>
        <taxon>Tetramitia</taxon>
        <taxon>Eutetramitia</taxon>
        <taxon>Vahlkampfiidae</taxon>
        <taxon>Naegleria</taxon>
    </lineage>
</organism>
<gene>
    <name evidence="2" type="ORF">C9374_002143</name>
</gene>
<dbReference type="RefSeq" id="XP_044551100.1">
    <property type="nucleotide sequence ID" value="XM_044691529.1"/>
</dbReference>
<evidence type="ECO:0000313" key="3">
    <source>
        <dbReference type="Proteomes" id="UP000816034"/>
    </source>
</evidence>
<sequence>MTSTLPEVVQEFSTALQTDLQTNDRMQIDMLTEIANDNIEYCRDIAKVLCTRINIAPAPQKIISSIF</sequence>
<dbReference type="InterPro" id="IPR006569">
    <property type="entry name" value="CID_dom"/>
</dbReference>
<dbReference type="SUPFAM" id="SSF48464">
    <property type="entry name" value="ENTH/VHS domain"/>
    <property type="match status" value="1"/>
</dbReference>
<dbReference type="Proteomes" id="UP000816034">
    <property type="component" value="Unassembled WGS sequence"/>
</dbReference>
<evidence type="ECO:0000259" key="1">
    <source>
        <dbReference type="PROSITE" id="PS51391"/>
    </source>
</evidence>
<dbReference type="InterPro" id="IPR008942">
    <property type="entry name" value="ENTH_VHS"/>
</dbReference>
<name>A0AA88GVJ4_NAELO</name>
<dbReference type="PROSITE" id="PS51391">
    <property type="entry name" value="CID"/>
    <property type="match status" value="1"/>
</dbReference>
<dbReference type="AlphaFoldDB" id="A0AA88GVJ4"/>
<feature type="domain" description="CID" evidence="1">
    <location>
        <begin position="4"/>
        <end position="67"/>
    </location>
</feature>
<dbReference type="EMBL" id="PYSW02000014">
    <property type="protein sequence ID" value="KAG2387108.1"/>
    <property type="molecule type" value="Genomic_DNA"/>
</dbReference>
<evidence type="ECO:0000313" key="2">
    <source>
        <dbReference type="EMBL" id="KAG2387108.1"/>
    </source>
</evidence>
<proteinExistence type="predicted"/>
<reference evidence="2 3" key="1">
    <citation type="journal article" date="2018" name="BMC Genomics">
        <title>The genome of Naegleria lovaniensis, the basis for a comparative approach to unravel pathogenicity factors of the human pathogenic amoeba N. fowleri.</title>
        <authorList>
            <person name="Liechti N."/>
            <person name="Schurch N."/>
            <person name="Bruggmann R."/>
            <person name="Wittwer M."/>
        </authorList>
    </citation>
    <scope>NUCLEOTIDE SEQUENCE [LARGE SCALE GENOMIC DNA]</scope>
    <source>
        <strain evidence="2 3">ATCC 30569</strain>
    </source>
</reference>
<comment type="caution">
    <text evidence="2">The sequence shown here is derived from an EMBL/GenBank/DDBJ whole genome shotgun (WGS) entry which is preliminary data.</text>
</comment>
<accession>A0AA88GVJ4</accession>
<dbReference type="Gene3D" id="1.25.40.90">
    <property type="match status" value="1"/>
</dbReference>